<protein>
    <recommendedName>
        <fullName evidence="2">histidine kinase</fullName>
        <ecNumber evidence="2">2.7.13.3</ecNumber>
    </recommendedName>
</protein>
<organism evidence="7 8">
    <name type="scientific">Gloeothece verrucosa (strain PCC 7822)</name>
    <name type="common">Cyanothece sp. (strain PCC 7822)</name>
    <dbReference type="NCBI Taxonomy" id="497965"/>
    <lineage>
        <taxon>Bacteria</taxon>
        <taxon>Bacillati</taxon>
        <taxon>Cyanobacteriota</taxon>
        <taxon>Cyanophyceae</taxon>
        <taxon>Oscillatoriophycideae</taxon>
        <taxon>Chroococcales</taxon>
        <taxon>Aphanothecaceae</taxon>
        <taxon>Gloeothece</taxon>
        <taxon>Gloeothece verrucosa</taxon>
    </lineage>
</organism>
<dbReference type="InterPro" id="IPR004358">
    <property type="entry name" value="Sig_transdc_His_kin-like_C"/>
</dbReference>
<name>E0UHR9_GLOV7</name>
<dbReference type="Proteomes" id="UP000008206">
    <property type="component" value="Chromosome"/>
</dbReference>
<gene>
    <name evidence="7" type="ordered locus">Cyan7822_1325</name>
</gene>
<dbReference type="KEGG" id="cyj:Cyan7822_1325"/>
<dbReference type="InterPro" id="IPR005467">
    <property type="entry name" value="His_kinase_dom"/>
</dbReference>
<dbReference type="InterPro" id="IPR019278">
    <property type="entry name" value="DICT_dom"/>
</dbReference>
<feature type="domain" description="Histidine kinase" evidence="6">
    <location>
        <begin position="244"/>
        <end position="461"/>
    </location>
</feature>
<evidence type="ECO:0000313" key="7">
    <source>
        <dbReference type="EMBL" id="ADN13326.1"/>
    </source>
</evidence>
<dbReference type="InterPro" id="IPR036890">
    <property type="entry name" value="HATPase_C_sf"/>
</dbReference>
<dbReference type="EMBL" id="CP002198">
    <property type="protein sequence ID" value="ADN13326.1"/>
    <property type="molecule type" value="Genomic_DNA"/>
</dbReference>
<dbReference type="Pfam" id="PF10069">
    <property type="entry name" value="DICT"/>
    <property type="match status" value="1"/>
</dbReference>
<dbReference type="eggNOG" id="COG2205">
    <property type="taxonomic scope" value="Bacteria"/>
</dbReference>
<evidence type="ECO:0000259" key="6">
    <source>
        <dbReference type="PROSITE" id="PS50109"/>
    </source>
</evidence>
<evidence type="ECO:0000256" key="3">
    <source>
        <dbReference type="ARBA" id="ARBA00022553"/>
    </source>
</evidence>
<dbReference type="RefSeq" id="WP_013321433.1">
    <property type="nucleotide sequence ID" value="NC_014501.1"/>
</dbReference>
<reference evidence="8" key="1">
    <citation type="journal article" date="2011" name="MBio">
        <title>Novel metabolic attributes of the genus Cyanothece, comprising a group of unicellular nitrogen-fixing Cyanobacteria.</title>
        <authorList>
            <person name="Bandyopadhyay A."/>
            <person name="Elvitigala T."/>
            <person name="Welsh E."/>
            <person name="Stockel J."/>
            <person name="Liberton M."/>
            <person name="Min H."/>
            <person name="Sherman L.A."/>
            <person name="Pakrasi H.B."/>
        </authorList>
    </citation>
    <scope>NUCLEOTIDE SEQUENCE [LARGE SCALE GENOMIC DNA]</scope>
    <source>
        <strain evidence="8">PCC 7822</strain>
    </source>
</reference>
<keyword evidence="3" id="KW-0597">Phosphoprotein</keyword>
<comment type="catalytic activity">
    <reaction evidence="1">
        <text>ATP + protein L-histidine = ADP + protein N-phospho-L-histidine.</text>
        <dbReference type="EC" id="2.7.13.3"/>
    </reaction>
</comment>
<evidence type="ECO:0000256" key="1">
    <source>
        <dbReference type="ARBA" id="ARBA00000085"/>
    </source>
</evidence>
<dbReference type="CDD" id="cd00082">
    <property type="entry name" value="HisKA"/>
    <property type="match status" value="1"/>
</dbReference>
<dbReference type="OrthoDB" id="476434at2"/>
<sequence>MNESSLYQLTQKFAESPSPISVSSSTFKSVIESLLDLLIEQHLEATLWLKLPQGNYWSKKIEQYQQQGNAQHIYLCSIRKDSPTSSSGGGHHSSLTKVTPVVLETSSHLKREFFLIILSPELSTLVLANKPVNKTETSEQNNYQKSLFFNLMYSFNPALIQKVLEQIKQSITITDTTPEELLVESNSSFSLPDYPRANWIEKLLLKQIQQTEILQSESSLMVENQSTIRLLNESLLFKDEILKNLAQELSLPLTNMKTGLRLLESMQSKREQRQRYISLLQRECERETIILSGLQELVHLDQISAVEIDPSLKLEDLIPGIVSTYQPLAEEKGISLGYTIPTGFPPVSCPENWLRQIILSLLNNSLKFTGPNGRVFVQAFLKNENVELTITDTGSGIESSEIPLIFNSFYRGRNAIAENLGGAGLGLTIAQHLLQRCGGSISVTSQPGKGSTFTVSLPVFEGEMQE</sequence>
<dbReference type="STRING" id="497965.Cyan7822_1325"/>
<keyword evidence="4 7" id="KW-0418">Kinase</keyword>
<accession>E0UHR9</accession>
<dbReference type="InterPro" id="IPR003661">
    <property type="entry name" value="HisK_dim/P_dom"/>
</dbReference>
<evidence type="ECO:0000313" key="8">
    <source>
        <dbReference type="Proteomes" id="UP000008206"/>
    </source>
</evidence>
<dbReference type="Pfam" id="PF02518">
    <property type="entry name" value="HATPase_c"/>
    <property type="match status" value="1"/>
</dbReference>
<keyword evidence="5" id="KW-0902">Two-component regulatory system</keyword>
<dbReference type="PRINTS" id="PR00344">
    <property type="entry name" value="BCTRLSENSOR"/>
</dbReference>
<evidence type="ECO:0000256" key="2">
    <source>
        <dbReference type="ARBA" id="ARBA00012438"/>
    </source>
</evidence>
<keyword evidence="8" id="KW-1185">Reference proteome</keyword>
<dbReference type="HOGENOM" id="CLU_544915_0_0_3"/>
<dbReference type="AlphaFoldDB" id="E0UHR9"/>
<evidence type="ECO:0000256" key="4">
    <source>
        <dbReference type="ARBA" id="ARBA00022777"/>
    </source>
</evidence>
<dbReference type="GO" id="GO:0000155">
    <property type="term" value="F:phosphorelay sensor kinase activity"/>
    <property type="evidence" value="ECO:0007669"/>
    <property type="project" value="InterPro"/>
</dbReference>
<dbReference type="PANTHER" id="PTHR43547:SF2">
    <property type="entry name" value="HYBRID SIGNAL TRANSDUCTION HISTIDINE KINASE C"/>
    <property type="match status" value="1"/>
</dbReference>
<evidence type="ECO:0000256" key="5">
    <source>
        <dbReference type="ARBA" id="ARBA00023012"/>
    </source>
</evidence>
<dbReference type="SMART" id="SM00387">
    <property type="entry name" value="HATPase_c"/>
    <property type="match status" value="1"/>
</dbReference>
<dbReference type="EC" id="2.7.13.3" evidence="2"/>
<dbReference type="PROSITE" id="PS50109">
    <property type="entry name" value="HIS_KIN"/>
    <property type="match status" value="1"/>
</dbReference>
<dbReference type="SUPFAM" id="SSF55874">
    <property type="entry name" value="ATPase domain of HSP90 chaperone/DNA topoisomerase II/histidine kinase"/>
    <property type="match status" value="1"/>
</dbReference>
<keyword evidence="4 7" id="KW-0808">Transferase</keyword>
<dbReference type="InterPro" id="IPR003594">
    <property type="entry name" value="HATPase_dom"/>
</dbReference>
<proteinExistence type="predicted"/>
<dbReference type="PANTHER" id="PTHR43547">
    <property type="entry name" value="TWO-COMPONENT HISTIDINE KINASE"/>
    <property type="match status" value="1"/>
</dbReference>
<dbReference type="Gene3D" id="3.30.565.10">
    <property type="entry name" value="Histidine kinase-like ATPase, C-terminal domain"/>
    <property type="match status" value="1"/>
</dbReference>